<protein>
    <recommendedName>
        <fullName evidence="3">Tc1-like transposase DDE domain-containing protein</fullName>
    </recommendedName>
</protein>
<dbReference type="GeneID" id="29001770"/>
<dbReference type="EMBL" id="KV440971">
    <property type="protein sequence ID" value="OAD80821.1"/>
    <property type="molecule type" value="Genomic_DNA"/>
</dbReference>
<name>A0A163BDC2_PHYB8</name>
<dbReference type="VEuPathDB" id="FungiDB:PHYBLDRAFT_61877"/>
<reference evidence="2" key="1">
    <citation type="submission" date="2015-06" db="EMBL/GenBank/DDBJ databases">
        <title>Expansion of signal transduction pathways in fungi by whole-genome duplication.</title>
        <authorList>
            <consortium name="DOE Joint Genome Institute"/>
            <person name="Corrochano L.M."/>
            <person name="Kuo A."/>
            <person name="Marcet-Houben M."/>
            <person name="Polaino S."/>
            <person name="Salamov A."/>
            <person name="Villalobos J.M."/>
            <person name="Alvarez M.I."/>
            <person name="Avalos J."/>
            <person name="Benito E.P."/>
            <person name="Benoit I."/>
            <person name="Burger G."/>
            <person name="Camino L.P."/>
            <person name="Canovas D."/>
            <person name="Cerda-Olmedo E."/>
            <person name="Cheng J.-F."/>
            <person name="Dominguez A."/>
            <person name="Elias M."/>
            <person name="Eslava A.P."/>
            <person name="Glaser F."/>
            <person name="Grimwood J."/>
            <person name="Gutierrez G."/>
            <person name="Heitman J."/>
            <person name="Henrissat B."/>
            <person name="Iturriaga E.A."/>
            <person name="Lang B.F."/>
            <person name="Lavin J.L."/>
            <person name="Lee S."/>
            <person name="Li W."/>
            <person name="Lindquist E."/>
            <person name="Lopez-Garcia S."/>
            <person name="Luque E.M."/>
            <person name="Marcos A.T."/>
            <person name="Martin J."/>
            <person name="McCluskey K."/>
            <person name="Medina H.R."/>
            <person name="Miralles-Duran A."/>
            <person name="Miyazaki A."/>
            <person name="Munoz-Torres E."/>
            <person name="Oguiza J.A."/>
            <person name="Ohm R."/>
            <person name="Olmedo M."/>
            <person name="Orejas M."/>
            <person name="Ortiz-Castellanos L."/>
            <person name="Pisabarro A.G."/>
            <person name="Rodriguez-Romero J."/>
            <person name="Ruiz-Herrera J."/>
            <person name="Ruiz-Vazquez R."/>
            <person name="Sanz C."/>
            <person name="Schackwitz W."/>
            <person name="Schmutz J."/>
            <person name="Shahriari M."/>
            <person name="Shelest E."/>
            <person name="Silva-Franco F."/>
            <person name="Soanes D."/>
            <person name="Syed K."/>
            <person name="Tagua V.G."/>
            <person name="Talbot N.J."/>
            <person name="Thon M."/>
            <person name="De vries R.P."/>
            <person name="Wiebenga A."/>
            <person name="Yadav J.S."/>
            <person name="Braun E.L."/>
            <person name="Baker S."/>
            <person name="Garre V."/>
            <person name="Horwitz B."/>
            <person name="Torres-Martinez S."/>
            <person name="Idnurm A."/>
            <person name="Herrera-Estrella A."/>
            <person name="Gabaldon T."/>
            <person name="Grigoriev I.V."/>
        </authorList>
    </citation>
    <scope>NUCLEOTIDE SEQUENCE [LARGE SCALE GENOMIC DNA]</scope>
    <source>
        <strain evidence="2">NRRL 1555(-)</strain>
    </source>
</reference>
<accession>A0A163BDC2</accession>
<gene>
    <name evidence="1" type="ORF">PHYBLDRAFT_61877</name>
</gene>
<dbReference type="RefSeq" id="XP_018298861.1">
    <property type="nucleotide sequence ID" value="XM_018440864.1"/>
</dbReference>
<evidence type="ECO:0000313" key="1">
    <source>
        <dbReference type="EMBL" id="OAD80821.1"/>
    </source>
</evidence>
<dbReference type="InParanoid" id="A0A163BDC2"/>
<proteinExistence type="predicted"/>
<dbReference type="STRING" id="763407.A0A163BDC2"/>
<sequence>MRSNGVSYITNSIFVDEAEFKVHLIRRAGSTKRSEKSTVKSLAKRGLGITILAAVAYQGVEKFQAKMVHGGTPESVFIEFVKTIMDSLDQDNADPHNFIINNVSRNKFPLVTLVIKHICRIPDINSNVRGSGETWKRWYSFD</sequence>
<dbReference type="Proteomes" id="UP000077315">
    <property type="component" value="Unassembled WGS sequence"/>
</dbReference>
<evidence type="ECO:0000313" key="2">
    <source>
        <dbReference type="Proteomes" id="UP000077315"/>
    </source>
</evidence>
<organism evidence="1 2">
    <name type="scientific">Phycomyces blakesleeanus (strain ATCC 8743b / DSM 1359 / FGSC 10004 / NBRC 33097 / NRRL 1555)</name>
    <dbReference type="NCBI Taxonomy" id="763407"/>
    <lineage>
        <taxon>Eukaryota</taxon>
        <taxon>Fungi</taxon>
        <taxon>Fungi incertae sedis</taxon>
        <taxon>Mucoromycota</taxon>
        <taxon>Mucoromycotina</taxon>
        <taxon>Mucoromycetes</taxon>
        <taxon>Mucorales</taxon>
        <taxon>Phycomycetaceae</taxon>
        <taxon>Phycomyces</taxon>
    </lineage>
</organism>
<keyword evidence="2" id="KW-1185">Reference proteome</keyword>
<dbReference type="AlphaFoldDB" id="A0A163BDC2"/>
<evidence type="ECO:0008006" key="3">
    <source>
        <dbReference type="Google" id="ProtNLM"/>
    </source>
</evidence>